<organism evidence="3 4">
    <name type="scientific">Cupriavidus lacunae</name>
    <dbReference type="NCBI Taxonomy" id="2666307"/>
    <lineage>
        <taxon>Bacteria</taxon>
        <taxon>Pseudomonadati</taxon>
        <taxon>Pseudomonadota</taxon>
        <taxon>Betaproteobacteria</taxon>
        <taxon>Burkholderiales</taxon>
        <taxon>Burkholderiaceae</taxon>
        <taxon>Cupriavidus</taxon>
    </lineage>
</organism>
<dbReference type="InterPro" id="IPR001753">
    <property type="entry name" value="Enoyl-CoA_hydra/iso"/>
</dbReference>
<dbReference type="AlphaFoldDB" id="A0A370NWW6"/>
<dbReference type="GO" id="GO:0003824">
    <property type="term" value="F:catalytic activity"/>
    <property type="evidence" value="ECO:0007669"/>
    <property type="project" value="InterPro"/>
</dbReference>
<evidence type="ECO:0000256" key="1">
    <source>
        <dbReference type="ARBA" id="ARBA00005254"/>
    </source>
</evidence>
<dbReference type="CDD" id="cd06558">
    <property type="entry name" value="crotonase-like"/>
    <property type="match status" value="1"/>
</dbReference>
<dbReference type="PANTHER" id="PTHR11941">
    <property type="entry name" value="ENOYL-COA HYDRATASE-RELATED"/>
    <property type="match status" value="1"/>
</dbReference>
<dbReference type="Proteomes" id="UP000255165">
    <property type="component" value="Unassembled WGS sequence"/>
</dbReference>
<comment type="caution">
    <text evidence="3">The sequence shown here is derived from an EMBL/GenBank/DDBJ whole genome shotgun (WGS) entry which is preliminary data.</text>
</comment>
<comment type="similarity">
    <text evidence="1 2">Belongs to the enoyl-CoA hydratase/isomerase family.</text>
</comment>
<evidence type="ECO:0000313" key="3">
    <source>
        <dbReference type="EMBL" id="RDK10099.1"/>
    </source>
</evidence>
<accession>A0A370NWW6</accession>
<dbReference type="Pfam" id="PF00378">
    <property type="entry name" value="ECH_1"/>
    <property type="match status" value="1"/>
</dbReference>
<evidence type="ECO:0000313" key="4">
    <source>
        <dbReference type="Proteomes" id="UP000255165"/>
    </source>
</evidence>
<protein>
    <recommendedName>
        <fullName evidence="5">Enoyl-CoA hydratase/isomerase family protein</fullName>
    </recommendedName>
</protein>
<proteinExistence type="inferred from homology"/>
<name>A0A370NWW6_9BURK</name>
<dbReference type="PROSITE" id="PS00166">
    <property type="entry name" value="ENOYL_COA_HYDRATASE"/>
    <property type="match status" value="1"/>
</dbReference>
<gene>
    <name evidence="3" type="ORF">DN412_12075</name>
</gene>
<dbReference type="InterPro" id="IPR029045">
    <property type="entry name" value="ClpP/crotonase-like_dom_sf"/>
</dbReference>
<evidence type="ECO:0000256" key="2">
    <source>
        <dbReference type="RuleBase" id="RU003707"/>
    </source>
</evidence>
<reference evidence="4" key="1">
    <citation type="submission" date="2018-06" db="EMBL/GenBank/DDBJ databases">
        <authorList>
            <person name="Feng T."/>
            <person name="Jeon C.O."/>
        </authorList>
    </citation>
    <scope>NUCLEOTIDE SEQUENCE [LARGE SCALE GENOMIC DNA]</scope>
    <source>
        <strain evidence="4">S23</strain>
    </source>
</reference>
<dbReference type="GO" id="GO:0006635">
    <property type="term" value="P:fatty acid beta-oxidation"/>
    <property type="evidence" value="ECO:0007669"/>
    <property type="project" value="TreeGrafter"/>
</dbReference>
<dbReference type="Gene3D" id="3.90.226.10">
    <property type="entry name" value="2-enoyl-CoA Hydratase, Chain A, domain 1"/>
    <property type="match status" value="1"/>
</dbReference>
<dbReference type="SUPFAM" id="SSF52096">
    <property type="entry name" value="ClpP/crotonase"/>
    <property type="match status" value="1"/>
</dbReference>
<dbReference type="InterPro" id="IPR018376">
    <property type="entry name" value="Enoyl-CoA_hyd/isom_CS"/>
</dbReference>
<evidence type="ECO:0008006" key="5">
    <source>
        <dbReference type="Google" id="ProtNLM"/>
    </source>
</evidence>
<keyword evidence="4" id="KW-1185">Reference proteome</keyword>
<sequence length="283" mass="30699">MTQPTPASLFRGTRVELSRDESSATLALFNPPHGYFDAQSEREFLEAFDLIDAQADIRIVIVTGHDPGVFVRHYDVGVLARRGRTLVERDLRFSPQAPPTESGFHRCTARLASPERISVAAINGWCMGGGLELALACHLRYAQNGDYRLGLPEVELGLIPGGGGTQRLGWAVGHARALEMLLRGTCVEPAEATRIGLVHALVPDAVAHARAVARQLARRAPGALAHLVRLNQAAREADEGAGMTLERGAFAELLRSPHALQRMEDFNAGHQPFPDLNTVVQKS</sequence>
<dbReference type="PANTHER" id="PTHR11941:SF54">
    <property type="entry name" value="ENOYL-COA HYDRATASE, MITOCHONDRIAL"/>
    <property type="match status" value="1"/>
</dbReference>
<dbReference type="EMBL" id="QKWJ01000011">
    <property type="protein sequence ID" value="RDK10099.1"/>
    <property type="molecule type" value="Genomic_DNA"/>
</dbReference>